<evidence type="ECO:0000313" key="7">
    <source>
        <dbReference type="Proteomes" id="UP001154282"/>
    </source>
</evidence>
<dbReference type="EMBL" id="CAMGYJ010000009">
    <property type="protein sequence ID" value="CAI0544742.1"/>
    <property type="molecule type" value="Genomic_DNA"/>
</dbReference>
<comment type="subcellular location">
    <subcellularLocation>
        <location evidence="1">Membrane</location>
        <topology evidence="1">Single-pass type II membrane protein</topology>
    </subcellularLocation>
</comment>
<dbReference type="GO" id="GO:0015020">
    <property type="term" value="F:glucuronosyltransferase activity"/>
    <property type="evidence" value="ECO:0007669"/>
    <property type="project" value="InterPro"/>
</dbReference>
<dbReference type="InterPro" id="IPR003406">
    <property type="entry name" value="Glyco_trans_14"/>
</dbReference>
<keyword evidence="7" id="KW-1185">Reference proteome</keyword>
<evidence type="ECO:0000313" key="6">
    <source>
        <dbReference type="EMBL" id="CAI0544742.1"/>
    </source>
</evidence>
<keyword evidence="3" id="KW-0808">Transferase</keyword>
<sequence>NRYLLHLDPSATPAERERLALAVESVPVFRASQNVDVIGKPDFAYRRGSSPVAATLHGASLLLKLSKNWDWFVRLGAADYPLVTQDDLLQIFFYLPKGLNFVSHSNYIGM</sequence>
<dbReference type="Proteomes" id="UP001154282">
    <property type="component" value="Unassembled WGS sequence"/>
</dbReference>
<dbReference type="Pfam" id="PF02485">
    <property type="entry name" value="Branch"/>
    <property type="match status" value="1"/>
</dbReference>
<organism evidence="6 7">
    <name type="scientific">Linum tenue</name>
    <dbReference type="NCBI Taxonomy" id="586396"/>
    <lineage>
        <taxon>Eukaryota</taxon>
        <taxon>Viridiplantae</taxon>
        <taxon>Streptophyta</taxon>
        <taxon>Embryophyta</taxon>
        <taxon>Tracheophyta</taxon>
        <taxon>Spermatophyta</taxon>
        <taxon>Magnoliopsida</taxon>
        <taxon>eudicotyledons</taxon>
        <taxon>Gunneridae</taxon>
        <taxon>Pentapetalae</taxon>
        <taxon>rosids</taxon>
        <taxon>fabids</taxon>
        <taxon>Malpighiales</taxon>
        <taxon>Linaceae</taxon>
        <taxon>Linum</taxon>
    </lineage>
</organism>
<comment type="caution">
    <text evidence="6">The sequence shown here is derived from an EMBL/GenBank/DDBJ whole genome shotgun (WGS) entry which is preliminary data.</text>
</comment>
<keyword evidence="2" id="KW-0328">Glycosyltransferase</keyword>
<feature type="non-terminal residue" evidence="6">
    <location>
        <position position="110"/>
    </location>
</feature>
<evidence type="ECO:0000256" key="3">
    <source>
        <dbReference type="ARBA" id="ARBA00022679"/>
    </source>
</evidence>
<name>A0AAV0QGU8_9ROSI</name>
<reference evidence="6" key="1">
    <citation type="submission" date="2022-08" db="EMBL/GenBank/DDBJ databases">
        <authorList>
            <person name="Gutierrez-Valencia J."/>
        </authorList>
    </citation>
    <scope>NUCLEOTIDE SEQUENCE</scope>
</reference>
<protein>
    <submittedName>
        <fullName evidence="6">Uncharacterized protein</fullName>
    </submittedName>
</protein>
<evidence type="ECO:0000256" key="2">
    <source>
        <dbReference type="ARBA" id="ARBA00022676"/>
    </source>
</evidence>
<dbReference type="GO" id="GO:0016020">
    <property type="term" value="C:membrane"/>
    <property type="evidence" value="ECO:0007669"/>
    <property type="project" value="UniProtKB-SubCell"/>
</dbReference>
<evidence type="ECO:0000256" key="5">
    <source>
        <dbReference type="ARBA" id="ARBA00023180"/>
    </source>
</evidence>
<accession>A0AAV0QGU8</accession>
<evidence type="ECO:0000256" key="1">
    <source>
        <dbReference type="ARBA" id="ARBA00004606"/>
    </source>
</evidence>
<gene>
    <name evidence="6" type="ORF">LITE_LOCUS43288</name>
</gene>
<keyword evidence="5" id="KW-0325">Glycoprotein</keyword>
<keyword evidence="4" id="KW-0472">Membrane</keyword>
<dbReference type="InterPro" id="IPR044610">
    <property type="entry name" value="GLCAT14A/B/C"/>
</dbReference>
<dbReference type="AlphaFoldDB" id="A0AAV0QGU8"/>
<feature type="non-terminal residue" evidence="6">
    <location>
        <position position="1"/>
    </location>
</feature>
<proteinExistence type="predicted"/>
<evidence type="ECO:0000256" key="4">
    <source>
        <dbReference type="ARBA" id="ARBA00023136"/>
    </source>
</evidence>
<dbReference type="PANTHER" id="PTHR45719">
    <property type="entry name" value="GLYCOSYLTRANSFERASE"/>
    <property type="match status" value="1"/>
</dbReference>
<dbReference type="PANTHER" id="PTHR45719:SF10">
    <property type="entry name" value="CORE-2_I-BRANCHING BETA-1,6-N-ACETYLGLUCOSAMINYLTRANSFERASE FAMILY PROTEIN"/>
    <property type="match status" value="1"/>
</dbReference>